<proteinExistence type="predicted"/>
<keyword evidence="11" id="KW-1160">Virus entry into host cell</keyword>
<evidence type="ECO:0000256" key="6">
    <source>
        <dbReference type="ARBA" id="ARBA00022707"/>
    </source>
</evidence>
<feature type="non-terminal residue" evidence="14">
    <location>
        <position position="1"/>
    </location>
</feature>
<keyword evidence="5" id="KW-1143">T=pseudo3 icosahedral capsid protein</keyword>
<comment type="subcellular location">
    <subcellularLocation>
        <location evidence="1">Host cytoplasm</location>
    </subcellularLocation>
    <subcellularLocation>
        <location evidence="2">Virion</location>
    </subcellularLocation>
</comment>
<keyword evidence="4" id="KW-0945">Host-virus interaction</keyword>
<feature type="compositionally biased region" description="Basic and acidic residues" evidence="12">
    <location>
        <begin position="269"/>
        <end position="283"/>
    </location>
</feature>
<evidence type="ECO:0000313" key="14">
    <source>
        <dbReference type="EMBL" id="ALG04760.1"/>
    </source>
</evidence>
<evidence type="ECO:0000256" key="2">
    <source>
        <dbReference type="ARBA" id="ARBA00004328"/>
    </source>
</evidence>
<evidence type="ECO:0000259" key="13">
    <source>
        <dbReference type="Pfam" id="PF22663"/>
    </source>
</evidence>
<evidence type="ECO:0000256" key="3">
    <source>
        <dbReference type="ARBA" id="ARBA00020107"/>
    </source>
</evidence>
<evidence type="ECO:0000256" key="9">
    <source>
        <dbReference type="ARBA" id="ARBA00023200"/>
    </source>
</evidence>
<dbReference type="Proteomes" id="UP000326753">
    <property type="component" value="Segment"/>
</dbReference>
<keyword evidence="9" id="KW-1035">Host cytoplasm</keyword>
<keyword evidence="6" id="KW-0519">Myristate</keyword>
<keyword evidence="7" id="KW-1161">Viral attachment to host cell</keyword>
<keyword evidence="10" id="KW-0449">Lipoprotein</keyword>
<dbReference type="Pfam" id="PF22663">
    <property type="entry name" value="Rhv_5"/>
    <property type="match status" value="1"/>
</dbReference>
<accession>A0A7G0V5X3</accession>
<feature type="non-terminal residue" evidence="14">
    <location>
        <position position="283"/>
    </location>
</feature>
<keyword evidence="8" id="KW-0946">Virion</keyword>
<evidence type="ECO:0000256" key="1">
    <source>
        <dbReference type="ARBA" id="ARBA00004192"/>
    </source>
</evidence>
<feature type="region of interest" description="Disordered" evidence="12">
    <location>
        <begin position="262"/>
        <end position="283"/>
    </location>
</feature>
<reference evidence="14 15" key="1">
    <citation type="submission" date="2015-07" db="EMBL/GenBank/DDBJ databases">
        <title>Large-scale screening and characterization of Enteroviruses and Kobuviruses infecting pigs in Vietnam.</title>
        <authorList>
            <person name="Nguyen D.V."/>
            <person name="Pham A.H."/>
            <person name="Nguyen C.V."/>
            <person name="Hoa N.T."/>
            <person name="Carrique-Mas J."/>
            <person name="Vo H.B."/>
            <person name="Campbell J."/>
            <person name="Baker S."/>
            <person name="Woolhouse M."/>
            <person name="Bryant J."/>
            <person name="Simmonds P."/>
        </authorList>
    </citation>
    <scope>NUCLEOTIDE SEQUENCE [LARGE SCALE GENOMIC DNA]</scope>
    <source>
        <strain evidence="14">724307/ChauThanh_VN/2012-03-14</strain>
    </source>
</reference>
<dbReference type="InterPro" id="IPR059138">
    <property type="entry name" value="Pico_VP1"/>
</dbReference>
<keyword evidence="5" id="KW-0167">Capsid protein</keyword>
<sequence length="283" mass="31337">QAPGDVESAVTQFISNTLTASDTQQSVHNISTSNTPALQAAETGATSNTSDEGMMETRHVVNTNTVSETSVESFYSRSGLVSIMTLEKGNTKTDWLINFNEFVQLRAKMELFTYMRYDIEFTLVATLVKNGSSSVEPIQIQVMYVPPGSELPEDQDSYAWQSAANPSIIFLTNRVPARVSVPFVGTSNAYAIFYDGYNNFGSERPSGDYGRINSSHMGHLSLRALAQMPEGEQVTMRVYAKPKHVRAWIPRAPRMSQYMKKATPQYAPGHDKNVPDRDSVLVT</sequence>
<evidence type="ECO:0000256" key="7">
    <source>
        <dbReference type="ARBA" id="ARBA00022804"/>
    </source>
</evidence>
<evidence type="ECO:0000256" key="5">
    <source>
        <dbReference type="ARBA" id="ARBA00022706"/>
    </source>
</evidence>
<protein>
    <recommendedName>
        <fullName evidence="3">Genome polyprotein</fullName>
    </recommendedName>
</protein>
<dbReference type="InterPro" id="IPR033703">
    <property type="entry name" value="Rhv-like"/>
</dbReference>
<dbReference type="GO" id="GO:0046718">
    <property type="term" value="P:symbiont entry into host cell"/>
    <property type="evidence" value="ECO:0007669"/>
    <property type="project" value="UniProtKB-KW"/>
</dbReference>
<dbReference type="CDD" id="cd00205">
    <property type="entry name" value="rhv_like"/>
    <property type="match status" value="1"/>
</dbReference>
<evidence type="ECO:0000256" key="10">
    <source>
        <dbReference type="ARBA" id="ARBA00023288"/>
    </source>
</evidence>
<feature type="compositionally biased region" description="Polar residues" evidence="12">
    <location>
        <begin position="24"/>
        <end position="37"/>
    </location>
</feature>
<evidence type="ECO:0000256" key="8">
    <source>
        <dbReference type="ARBA" id="ARBA00022844"/>
    </source>
</evidence>
<name>A0A7G0V5X3_9ENTO</name>
<dbReference type="GO" id="GO:0044423">
    <property type="term" value="C:virion component"/>
    <property type="evidence" value="ECO:0007669"/>
    <property type="project" value="UniProtKB-KW"/>
</dbReference>
<evidence type="ECO:0000256" key="12">
    <source>
        <dbReference type="SAM" id="MobiDB-lite"/>
    </source>
</evidence>
<dbReference type="GO" id="GO:0043657">
    <property type="term" value="C:host cell"/>
    <property type="evidence" value="ECO:0007669"/>
    <property type="project" value="UniProtKB-SubCell"/>
</dbReference>
<evidence type="ECO:0000256" key="4">
    <source>
        <dbReference type="ARBA" id="ARBA00022581"/>
    </source>
</evidence>
<organism evidence="14 15">
    <name type="scientific">Enterovirus G</name>
    <dbReference type="NCBI Taxonomy" id="106966"/>
    <lineage>
        <taxon>Viruses</taxon>
        <taxon>Riboviria</taxon>
        <taxon>Orthornavirae</taxon>
        <taxon>Pisuviricota</taxon>
        <taxon>Pisoniviricetes</taxon>
        <taxon>Picornavirales</taxon>
        <taxon>Picornaviridae</taxon>
        <taxon>Ensavirinae</taxon>
        <taxon>Enterovirus</taxon>
        <taxon>Enterovirus geswini</taxon>
    </lineage>
</organism>
<dbReference type="InterPro" id="IPR029053">
    <property type="entry name" value="Viral_coat"/>
</dbReference>
<evidence type="ECO:0000256" key="11">
    <source>
        <dbReference type="ARBA" id="ARBA00023296"/>
    </source>
</evidence>
<feature type="region of interest" description="Disordered" evidence="12">
    <location>
        <begin position="24"/>
        <end position="52"/>
    </location>
</feature>
<feature type="domain" description="Picornavirus capsid VP1" evidence="13">
    <location>
        <begin position="40"/>
        <end position="251"/>
    </location>
</feature>
<dbReference type="EMBL" id="KT265941">
    <property type="protein sequence ID" value="ALG04760.1"/>
    <property type="molecule type" value="Genomic_RNA"/>
</dbReference>
<evidence type="ECO:0000313" key="15">
    <source>
        <dbReference type="Proteomes" id="UP000326753"/>
    </source>
</evidence>
<dbReference type="GO" id="GO:0019062">
    <property type="term" value="P:virion attachment to host cell"/>
    <property type="evidence" value="ECO:0007669"/>
    <property type="project" value="UniProtKB-KW"/>
</dbReference>
<dbReference type="Gene3D" id="2.60.120.20">
    <property type="match status" value="1"/>
</dbReference>
<dbReference type="SUPFAM" id="SSF88633">
    <property type="entry name" value="Positive stranded ssRNA viruses"/>
    <property type="match status" value="1"/>
</dbReference>